<comment type="caution">
    <text evidence="1">The sequence shown here is derived from an EMBL/GenBank/DDBJ whole genome shotgun (WGS) entry which is preliminary data.</text>
</comment>
<gene>
    <name evidence="1" type="ORF">ACFFJ8_17835</name>
</gene>
<evidence type="ECO:0000313" key="2">
    <source>
        <dbReference type="Proteomes" id="UP001589818"/>
    </source>
</evidence>
<protein>
    <submittedName>
        <fullName evidence="1">Uncharacterized protein</fullName>
    </submittedName>
</protein>
<reference evidence="1 2" key="1">
    <citation type="submission" date="2024-09" db="EMBL/GenBank/DDBJ databases">
        <authorList>
            <person name="Sun Q."/>
            <person name="Mori K."/>
        </authorList>
    </citation>
    <scope>NUCLEOTIDE SEQUENCE [LARGE SCALE GENOMIC DNA]</scope>
    <source>
        <strain evidence="1 2">CCM 4839</strain>
    </source>
</reference>
<keyword evidence="2" id="KW-1185">Reference proteome</keyword>
<dbReference type="EMBL" id="JBHLVF010000031">
    <property type="protein sequence ID" value="MFC0393229.1"/>
    <property type="molecule type" value="Genomic_DNA"/>
</dbReference>
<accession>A0ABV6JBG2</accession>
<sequence length="159" mass="17245">MGTMTNGAIRIEHPGTEPALTSAEAMAGLAGSVFPLAKRIEDGIGEAFEFAKWYEAWRKLNGLGADAPHPTHLKVEAADTFEAIIPWEQLKDAAIQFSIGGKPLVKGGPVRLYAPNGSSACLNVKSIVKFLFVMDIDHRDYVAYGFKNTVSTQELLKKP</sequence>
<evidence type="ECO:0000313" key="1">
    <source>
        <dbReference type="EMBL" id="MFC0393229.1"/>
    </source>
</evidence>
<dbReference type="RefSeq" id="WP_204817840.1">
    <property type="nucleotide sequence ID" value="NZ_JANHOF010000002.1"/>
</dbReference>
<proteinExistence type="predicted"/>
<dbReference type="Proteomes" id="UP001589818">
    <property type="component" value="Unassembled WGS sequence"/>
</dbReference>
<name>A0ABV6JBG2_9BACL</name>
<organism evidence="1 2">
    <name type="scientific">Paenibacillus mendelii</name>
    <dbReference type="NCBI Taxonomy" id="206163"/>
    <lineage>
        <taxon>Bacteria</taxon>
        <taxon>Bacillati</taxon>
        <taxon>Bacillota</taxon>
        <taxon>Bacilli</taxon>
        <taxon>Bacillales</taxon>
        <taxon>Paenibacillaceae</taxon>
        <taxon>Paenibacillus</taxon>
    </lineage>
</organism>